<evidence type="ECO:0000256" key="7">
    <source>
        <dbReference type="SAM" id="MobiDB-lite"/>
    </source>
</evidence>
<keyword evidence="5 6" id="KW-0472">Membrane</keyword>
<evidence type="ECO:0000256" key="1">
    <source>
        <dbReference type="ARBA" id="ARBA00004370"/>
    </source>
</evidence>
<dbReference type="Pfam" id="PF02104">
    <property type="entry name" value="SURF1"/>
    <property type="match status" value="1"/>
</dbReference>
<evidence type="ECO:0000256" key="4">
    <source>
        <dbReference type="ARBA" id="ARBA00022989"/>
    </source>
</evidence>
<evidence type="ECO:0000256" key="2">
    <source>
        <dbReference type="ARBA" id="ARBA00007165"/>
    </source>
</evidence>
<feature type="region of interest" description="Disordered" evidence="7">
    <location>
        <begin position="237"/>
        <end position="268"/>
    </location>
</feature>
<comment type="caution">
    <text evidence="8">The sequence shown here is derived from an EMBL/GenBank/DDBJ whole genome shotgun (WGS) entry which is preliminary data.</text>
</comment>
<sequence>MTHPLALRMWPAHLAGLAAVATAVGLGVWQYDAWQARRDAAAVDITREEPVPLTSVMGSDDPFPGADVGRPVEVVGTWIGSGTVYVSDRERDGVTGYWVVTPVSVGTADAPAIPVVRGWVDRPDDAPAPPSGDVVLDGWLQPPEGTGVMDTDRDDDIVPQVRMADLIQHVDRDLYGAYLVTKEPTSGLEQVTLSQLPQVDQFTGLRNILYALEWWVFACFAAYMWWRHVRDETREPDGIEDAAAGAGPEPAAEPAAEPLTDGSVPSNP</sequence>
<gene>
    <name evidence="8" type="ORF">GCM10022215_31910</name>
</gene>
<evidence type="ECO:0000256" key="3">
    <source>
        <dbReference type="ARBA" id="ARBA00022692"/>
    </source>
</evidence>
<evidence type="ECO:0000313" key="9">
    <source>
        <dbReference type="Proteomes" id="UP001501495"/>
    </source>
</evidence>
<accession>A0ABP7XR60</accession>
<dbReference type="CDD" id="cd06662">
    <property type="entry name" value="SURF1"/>
    <property type="match status" value="1"/>
</dbReference>
<feature type="compositionally biased region" description="Low complexity" evidence="7">
    <location>
        <begin position="241"/>
        <end position="258"/>
    </location>
</feature>
<feature type="transmembrane region" description="Helical" evidence="6">
    <location>
        <begin position="12"/>
        <end position="29"/>
    </location>
</feature>
<reference evidence="9" key="1">
    <citation type="journal article" date="2019" name="Int. J. Syst. Evol. Microbiol.">
        <title>The Global Catalogue of Microorganisms (GCM) 10K type strain sequencing project: providing services to taxonomists for standard genome sequencing and annotation.</title>
        <authorList>
            <consortium name="The Broad Institute Genomics Platform"/>
            <consortium name="The Broad Institute Genome Sequencing Center for Infectious Disease"/>
            <person name="Wu L."/>
            <person name="Ma J."/>
        </authorList>
    </citation>
    <scope>NUCLEOTIDE SEQUENCE [LARGE SCALE GENOMIC DNA]</scope>
    <source>
        <strain evidence="9">JCM 16703</strain>
    </source>
</reference>
<dbReference type="RefSeq" id="WP_344734450.1">
    <property type="nucleotide sequence ID" value="NZ_BAAAZH010000024.1"/>
</dbReference>
<dbReference type="InterPro" id="IPR045214">
    <property type="entry name" value="Surf1/Surf4"/>
</dbReference>
<comment type="subcellular location">
    <subcellularLocation>
        <location evidence="6">Cell membrane</location>
        <topology evidence="6">Multi-pass membrane protein</topology>
    </subcellularLocation>
    <subcellularLocation>
        <location evidence="1">Membrane</location>
    </subcellularLocation>
</comment>
<comment type="similarity">
    <text evidence="2 6">Belongs to the SURF1 family.</text>
</comment>
<dbReference type="Proteomes" id="UP001501495">
    <property type="component" value="Unassembled WGS sequence"/>
</dbReference>
<keyword evidence="9" id="KW-1185">Reference proteome</keyword>
<dbReference type="EMBL" id="BAAAZH010000024">
    <property type="protein sequence ID" value="GAA4124302.1"/>
    <property type="molecule type" value="Genomic_DNA"/>
</dbReference>
<evidence type="ECO:0000313" key="8">
    <source>
        <dbReference type="EMBL" id="GAA4124302.1"/>
    </source>
</evidence>
<evidence type="ECO:0000256" key="6">
    <source>
        <dbReference type="RuleBase" id="RU363076"/>
    </source>
</evidence>
<keyword evidence="3 6" id="KW-0812">Transmembrane</keyword>
<comment type="caution">
    <text evidence="6">Lacks conserved residue(s) required for the propagation of feature annotation.</text>
</comment>
<dbReference type="PANTHER" id="PTHR23427:SF2">
    <property type="entry name" value="SURFEIT LOCUS PROTEIN 1"/>
    <property type="match status" value="1"/>
</dbReference>
<proteinExistence type="inferred from homology"/>
<dbReference type="InterPro" id="IPR002994">
    <property type="entry name" value="Surf1/Shy1"/>
</dbReference>
<dbReference type="PROSITE" id="PS50895">
    <property type="entry name" value="SURF1"/>
    <property type="match status" value="1"/>
</dbReference>
<dbReference type="PANTHER" id="PTHR23427">
    <property type="entry name" value="SURFEIT LOCUS PROTEIN"/>
    <property type="match status" value="1"/>
</dbReference>
<evidence type="ECO:0000256" key="5">
    <source>
        <dbReference type="ARBA" id="ARBA00023136"/>
    </source>
</evidence>
<name>A0ABP7XR60_9ACTN</name>
<protein>
    <recommendedName>
        <fullName evidence="6">SURF1-like protein</fullName>
    </recommendedName>
</protein>
<keyword evidence="4 6" id="KW-1133">Transmembrane helix</keyword>
<keyword evidence="6" id="KW-1003">Cell membrane</keyword>
<organism evidence="8 9">
    <name type="scientific">Nocardioides fonticola</name>
    <dbReference type="NCBI Taxonomy" id="450363"/>
    <lineage>
        <taxon>Bacteria</taxon>
        <taxon>Bacillati</taxon>
        <taxon>Actinomycetota</taxon>
        <taxon>Actinomycetes</taxon>
        <taxon>Propionibacteriales</taxon>
        <taxon>Nocardioidaceae</taxon>
        <taxon>Nocardioides</taxon>
    </lineage>
</organism>